<accession>A0AAD3T143</accession>
<feature type="transmembrane region" description="Helical" evidence="8">
    <location>
        <begin position="375"/>
        <end position="393"/>
    </location>
</feature>
<reference evidence="9" key="1">
    <citation type="submission" date="2023-05" db="EMBL/GenBank/DDBJ databases">
        <title>Nepenthes gracilis genome sequencing.</title>
        <authorList>
            <person name="Fukushima K."/>
        </authorList>
    </citation>
    <scope>NUCLEOTIDE SEQUENCE</scope>
    <source>
        <strain evidence="9">SING2019-196</strain>
    </source>
</reference>
<dbReference type="GO" id="GO:0015853">
    <property type="term" value="P:adenine transport"/>
    <property type="evidence" value="ECO:0007669"/>
    <property type="project" value="TreeGrafter"/>
</dbReference>
<evidence type="ECO:0000256" key="3">
    <source>
        <dbReference type="ARBA" id="ARBA00022448"/>
    </source>
</evidence>
<keyword evidence="5 8" id="KW-1133">Transmembrane helix</keyword>
<feature type="transmembrane region" description="Helical" evidence="8">
    <location>
        <begin position="165"/>
        <end position="183"/>
    </location>
</feature>
<keyword evidence="6 8" id="KW-0472">Membrane</keyword>
<keyword evidence="4 8" id="KW-0812">Transmembrane</keyword>
<evidence type="ECO:0000313" key="10">
    <source>
        <dbReference type="Proteomes" id="UP001279734"/>
    </source>
</evidence>
<dbReference type="GO" id="GO:0015854">
    <property type="term" value="P:guanine transport"/>
    <property type="evidence" value="ECO:0007669"/>
    <property type="project" value="TreeGrafter"/>
</dbReference>
<dbReference type="GO" id="GO:0005886">
    <property type="term" value="C:plasma membrane"/>
    <property type="evidence" value="ECO:0007669"/>
    <property type="project" value="TreeGrafter"/>
</dbReference>
<feature type="transmembrane region" description="Helical" evidence="8">
    <location>
        <begin position="195"/>
        <end position="214"/>
    </location>
</feature>
<comment type="subcellular location">
    <subcellularLocation>
        <location evidence="1">Membrane</location>
        <topology evidence="1">Multi-pass membrane protein</topology>
    </subcellularLocation>
</comment>
<feature type="transmembrane region" description="Helical" evidence="8">
    <location>
        <begin position="487"/>
        <end position="507"/>
    </location>
</feature>
<gene>
    <name evidence="9" type="ORF">Nepgr_023372</name>
</gene>
<evidence type="ECO:0000313" key="9">
    <source>
        <dbReference type="EMBL" id="GMH21530.1"/>
    </source>
</evidence>
<comment type="caution">
    <text evidence="9">The sequence shown here is derived from an EMBL/GenBank/DDBJ whole genome shotgun (WGS) entry which is preliminary data.</text>
</comment>
<evidence type="ECO:0000256" key="7">
    <source>
        <dbReference type="SAM" id="MobiDB-lite"/>
    </source>
</evidence>
<feature type="transmembrane region" description="Helical" evidence="8">
    <location>
        <begin position="276"/>
        <end position="298"/>
    </location>
</feature>
<organism evidence="9 10">
    <name type="scientific">Nepenthes gracilis</name>
    <name type="common">Slender pitcher plant</name>
    <dbReference type="NCBI Taxonomy" id="150966"/>
    <lineage>
        <taxon>Eukaryota</taxon>
        <taxon>Viridiplantae</taxon>
        <taxon>Streptophyta</taxon>
        <taxon>Embryophyta</taxon>
        <taxon>Tracheophyta</taxon>
        <taxon>Spermatophyta</taxon>
        <taxon>Magnoliopsida</taxon>
        <taxon>eudicotyledons</taxon>
        <taxon>Gunneridae</taxon>
        <taxon>Pentapetalae</taxon>
        <taxon>Caryophyllales</taxon>
        <taxon>Nepenthaceae</taxon>
        <taxon>Nepenthes</taxon>
    </lineage>
</organism>
<dbReference type="Proteomes" id="UP001279734">
    <property type="component" value="Unassembled WGS sequence"/>
</dbReference>
<name>A0AAD3T143_NEPGR</name>
<dbReference type="InterPro" id="IPR006043">
    <property type="entry name" value="NCS2"/>
</dbReference>
<dbReference type="AlphaFoldDB" id="A0AAD3T143"/>
<evidence type="ECO:0000256" key="6">
    <source>
        <dbReference type="ARBA" id="ARBA00023136"/>
    </source>
</evidence>
<feature type="compositionally biased region" description="Basic and acidic residues" evidence="7">
    <location>
        <begin position="514"/>
        <end position="525"/>
    </location>
</feature>
<feature type="transmembrane region" description="Helical" evidence="8">
    <location>
        <begin position="111"/>
        <end position="136"/>
    </location>
</feature>
<evidence type="ECO:0008006" key="11">
    <source>
        <dbReference type="Google" id="ProtNLM"/>
    </source>
</evidence>
<evidence type="ECO:0000256" key="5">
    <source>
        <dbReference type="ARBA" id="ARBA00022989"/>
    </source>
</evidence>
<feature type="transmembrane region" description="Helical" evidence="8">
    <location>
        <begin position="335"/>
        <end position="355"/>
    </location>
</feature>
<comment type="similarity">
    <text evidence="2">Belongs to the nucleobase:cation symporter-2 (NCS2) (TC 2.A.40) family. Azg-like subfamily.</text>
</comment>
<dbReference type="Pfam" id="PF00860">
    <property type="entry name" value="Xan_ur_permease"/>
    <property type="match status" value="1"/>
</dbReference>
<proteinExistence type="inferred from homology"/>
<dbReference type="PANTHER" id="PTHR43337">
    <property type="entry name" value="XANTHINE/URACIL PERMEASE C887.17-RELATED"/>
    <property type="match status" value="1"/>
</dbReference>
<protein>
    <recommendedName>
        <fullName evidence="11">Adenine/guanine permease AZG2</fullName>
    </recommendedName>
</protein>
<dbReference type="PANTHER" id="PTHR43337:SF13">
    <property type="entry name" value="ADENINE_GUANINE PERMEASE AZG2"/>
    <property type="match status" value="1"/>
</dbReference>
<keyword evidence="10" id="KW-1185">Reference proteome</keyword>
<evidence type="ECO:0000256" key="4">
    <source>
        <dbReference type="ARBA" id="ARBA00022692"/>
    </source>
</evidence>
<evidence type="ECO:0000256" key="8">
    <source>
        <dbReference type="SAM" id="Phobius"/>
    </source>
</evidence>
<keyword evidence="3" id="KW-0813">Transport</keyword>
<evidence type="ECO:0000256" key="2">
    <source>
        <dbReference type="ARBA" id="ARBA00005697"/>
    </source>
</evidence>
<dbReference type="EMBL" id="BSYO01000023">
    <property type="protein sequence ID" value="GMH21530.1"/>
    <property type="molecule type" value="Genomic_DNA"/>
</dbReference>
<feature type="region of interest" description="Disordered" evidence="7">
    <location>
        <begin position="514"/>
        <end position="536"/>
    </location>
</feature>
<sequence length="536" mass="57221">MGLSCLSGSLAESLKKTQKTLNTAVSGSIIGKYFKLEERMTCFTRELRAATTTFLSMAYVVSVVATVLSESGGTCSISDCSLSEDGTVDWDCRSKPNAGYEKCMSVVKNDLIMAISLASMLGCFAMGVLANLPFGLAPGTGQSMYMTYNLVGVRGSGPMSYRTALGLWLAEAILFIAIAASGLRSKIARLIPMSVRLACAVGIGLFMALVGLQAQQGVGLIGPDPSTLVTITACARTDPDTGRCVGGKMRSPTFWLGSAGFLVMSYGLMNDVRGSMIYGILFVTVISWIRATPVTYFPTSNAGEARYRYFKKIVDFHKIETIAGKISFRGFKNGGVWVSLLTLLYIDILATTGGLYTLAEIGGFTDGQGTFENEYMAYMIDAIATVVGTFLGVTPISTYTESAAGIREGGRTGLTAVIVGVYFLVSLFFAPLLTSVPPWAVGPSLVMVGTIMMKVAKDIDWSNAGEAVPAFVTIILMPLTSSIPNGIIGGFGIYVALHSYRIAVWLIRKMKKRPSGENDRRRDDSTCAEQAVDAVP</sequence>
<evidence type="ECO:0000256" key="1">
    <source>
        <dbReference type="ARBA" id="ARBA00004141"/>
    </source>
</evidence>
<dbReference type="GO" id="GO:0005345">
    <property type="term" value="F:purine nucleobase transmembrane transporter activity"/>
    <property type="evidence" value="ECO:0007669"/>
    <property type="project" value="TreeGrafter"/>
</dbReference>
<feature type="transmembrane region" description="Helical" evidence="8">
    <location>
        <begin position="414"/>
        <end position="433"/>
    </location>
</feature>
<dbReference type="InterPro" id="IPR045018">
    <property type="entry name" value="Azg-like"/>
</dbReference>